<keyword evidence="1" id="KW-0812">Transmembrane</keyword>
<dbReference type="Proteomes" id="UP000287352">
    <property type="component" value="Unassembled WGS sequence"/>
</dbReference>
<sequence length="367" mass="39864">MFEPEDLLPLEQSEPQLIEDLCHLYTTHVYSGLDSEEKDRESQARIRERLLARSANALPVATLMSTDGAYIQSSGKGVPQMLHLISQQRPWQRRLSMVAVILIVAVLVGSLALVFTHLQRNSESHPPTPHWRYGWTPVKTFSGHGNAKFTDLALDFGPVIGMYVSCNKNSAIDVHSDIISAVGPCPTLQAGTLEPQSSQSAQKEDVIQYITYLTITASSTTSWNIYLLKGTYYQPLVVEPGWKLADASSNFSGVGSAYEALAGGELPQGSTWELQYKCYGPGAFSVQVFDTTGVNGDTSKPFVGMTLPSPSCEDGQAGVTHVVHMDNSGGPYKLSAARITANADAHWFVLIAICNSQSCMDTGKSSR</sequence>
<organism evidence="2 3">
    <name type="scientific">Tengunoibacter tsumagoiensis</name>
    <dbReference type="NCBI Taxonomy" id="2014871"/>
    <lineage>
        <taxon>Bacteria</taxon>
        <taxon>Bacillati</taxon>
        <taxon>Chloroflexota</taxon>
        <taxon>Ktedonobacteria</taxon>
        <taxon>Ktedonobacterales</taxon>
        <taxon>Dictyobacteraceae</taxon>
        <taxon>Tengunoibacter</taxon>
    </lineage>
</organism>
<keyword evidence="1" id="KW-0472">Membrane</keyword>
<protein>
    <submittedName>
        <fullName evidence="2">Uncharacterized protein</fullName>
    </submittedName>
</protein>
<dbReference type="EMBL" id="BIFR01000001">
    <property type="protein sequence ID" value="GCE11161.1"/>
    <property type="molecule type" value="Genomic_DNA"/>
</dbReference>
<evidence type="ECO:0000313" key="3">
    <source>
        <dbReference type="Proteomes" id="UP000287352"/>
    </source>
</evidence>
<keyword evidence="1" id="KW-1133">Transmembrane helix</keyword>
<dbReference type="AlphaFoldDB" id="A0A401ZW75"/>
<reference evidence="3" key="1">
    <citation type="submission" date="2018-12" db="EMBL/GenBank/DDBJ databases">
        <title>Tengunoibacter tsumagoiensis gen. nov., sp. nov., Dictyobacter kobayashii sp. nov., D. alpinus sp. nov., and D. joshuensis sp. nov. and description of Dictyobacteraceae fam. nov. within the order Ktedonobacterales isolated from Tengu-no-mugimeshi.</title>
        <authorList>
            <person name="Wang C.M."/>
            <person name="Zheng Y."/>
            <person name="Sakai Y."/>
            <person name="Toyoda A."/>
            <person name="Minakuchi Y."/>
            <person name="Abe K."/>
            <person name="Yokota A."/>
            <person name="Yabe S."/>
        </authorList>
    </citation>
    <scope>NUCLEOTIDE SEQUENCE [LARGE SCALE GENOMIC DNA]</scope>
    <source>
        <strain evidence="3">Uno3</strain>
    </source>
</reference>
<name>A0A401ZW75_9CHLR</name>
<proteinExistence type="predicted"/>
<feature type="transmembrane region" description="Helical" evidence="1">
    <location>
        <begin position="95"/>
        <end position="118"/>
    </location>
</feature>
<dbReference type="RefSeq" id="WP_126578836.1">
    <property type="nucleotide sequence ID" value="NZ_BIFR01000001.1"/>
</dbReference>
<evidence type="ECO:0000256" key="1">
    <source>
        <dbReference type="SAM" id="Phobius"/>
    </source>
</evidence>
<keyword evidence="3" id="KW-1185">Reference proteome</keyword>
<gene>
    <name evidence="2" type="ORF">KTT_10200</name>
</gene>
<evidence type="ECO:0000313" key="2">
    <source>
        <dbReference type="EMBL" id="GCE11161.1"/>
    </source>
</evidence>
<accession>A0A401ZW75</accession>
<comment type="caution">
    <text evidence="2">The sequence shown here is derived from an EMBL/GenBank/DDBJ whole genome shotgun (WGS) entry which is preliminary data.</text>
</comment>